<dbReference type="EnsemblMetazoa" id="CapteT178519">
    <property type="protein sequence ID" value="CapteP178519"/>
    <property type="gene ID" value="CapteG178519"/>
</dbReference>
<sequence>MYFSAYDYEISSLGKQLVKTDIQIAVPDGCYGRVAPRSGLAHKHFIDVGAGVIDQDYRGNVGVILFNLNKDASFTVKKGDRVAQLILERIYIADLQELPTLDETERGEGGFGSTGTN</sequence>
<keyword evidence="5" id="KW-0479">Metal-binding</keyword>
<evidence type="ECO:0000256" key="5">
    <source>
        <dbReference type="RuleBase" id="RU367024"/>
    </source>
</evidence>
<dbReference type="InterPro" id="IPR008181">
    <property type="entry name" value="dUTPase"/>
</dbReference>
<reference evidence="8" key="3">
    <citation type="submission" date="2015-06" db="UniProtKB">
        <authorList>
            <consortium name="EnsemblMetazoa"/>
        </authorList>
    </citation>
    <scope>IDENTIFICATION</scope>
</reference>
<comment type="function">
    <text evidence="5">Involved in nucleotide metabolism via production of dUMP, the immediate precursor of thymidine nucleotides, and decreases the intracellular concentration of dUTP so that uracil cannot be incorporated into DNA.</text>
</comment>
<dbReference type="InterPro" id="IPR033704">
    <property type="entry name" value="dUTPase_trimeric"/>
</dbReference>
<evidence type="ECO:0000256" key="3">
    <source>
        <dbReference type="ARBA" id="ARBA00022801"/>
    </source>
</evidence>
<dbReference type="UniPathway" id="UPA00610">
    <property type="reaction ID" value="UER00666"/>
</dbReference>
<evidence type="ECO:0000256" key="1">
    <source>
        <dbReference type="ARBA" id="ARBA00005142"/>
    </source>
</evidence>
<dbReference type="EC" id="3.6.1.23" evidence="5"/>
<evidence type="ECO:0000313" key="7">
    <source>
        <dbReference type="EMBL" id="ELU04579.1"/>
    </source>
</evidence>
<dbReference type="Gene3D" id="2.70.40.10">
    <property type="match status" value="1"/>
</dbReference>
<gene>
    <name evidence="7" type="ORF">CAPTEDRAFT_178519</name>
</gene>
<dbReference type="CDD" id="cd07557">
    <property type="entry name" value="trimeric_dUTPase"/>
    <property type="match status" value="1"/>
</dbReference>
<dbReference type="FunCoup" id="R7UF30">
    <property type="interactions" value="1876"/>
</dbReference>
<feature type="domain" description="dUTPase-like" evidence="6">
    <location>
        <begin position="4"/>
        <end position="115"/>
    </location>
</feature>
<dbReference type="SUPFAM" id="SSF51283">
    <property type="entry name" value="dUTPase-like"/>
    <property type="match status" value="1"/>
</dbReference>
<proteinExistence type="inferred from homology"/>
<accession>R7UF30</accession>
<dbReference type="GO" id="GO:0006226">
    <property type="term" value="P:dUMP biosynthetic process"/>
    <property type="evidence" value="ECO:0007669"/>
    <property type="project" value="UniProtKB-UniRule"/>
</dbReference>
<dbReference type="Pfam" id="PF00692">
    <property type="entry name" value="dUTPase"/>
    <property type="match status" value="1"/>
</dbReference>
<keyword evidence="9" id="KW-1185">Reference proteome</keyword>
<dbReference type="OMA" id="YNNNRCA"/>
<protein>
    <recommendedName>
        <fullName evidence="5">Deoxyuridine 5'-triphosphate nucleotidohydrolase</fullName>
        <shortName evidence="5">dUTPase</shortName>
        <ecNumber evidence="5">3.6.1.23</ecNumber>
    </recommendedName>
    <alternativeName>
        <fullName evidence="5">dUTP pyrophosphatase</fullName>
    </alternativeName>
</protein>
<dbReference type="NCBIfam" id="NF001862">
    <property type="entry name" value="PRK00601.1"/>
    <property type="match status" value="1"/>
</dbReference>
<evidence type="ECO:0000259" key="6">
    <source>
        <dbReference type="Pfam" id="PF00692"/>
    </source>
</evidence>
<dbReference type="EMBL" id="AMQN01001392">
    <property type="status" value="NOT_ANNOTATED_CDS"/>
    <property type="molecule type" value="Genomic_DNA"/>
</dbReference>
<dbReference type="Proteomes" id="UP000014760">
    <property type="component" value="Unassembled WGS sequence"/>
</dbReference>
<comment type="catalytic activity">
    <reaction evidence="5">
        <text>dUTP + H2O = dUMP + diphosphate + H(+)</text>
        <dbReference type="Rhea" id="RHEA:10248"/>
        <dbReference type="ChEBI" id="CHEBI:15377"/>
        <dbReference type="ChEBI" id="CHEBI:15378"/>
        <dbReference type="ChEBI" id="CHEBI:33019"/>
        <dbReference type="ChEBI" id="CHEBI:61555"/>
        <dbReference type="ChEBI" id="CHEBI:246422"/>
        <dbReference type="EC" id="3.6.1.23"/>
    </reaction>
</comment>
<dbReference type="STRING" id="283909.R7UF30"/>
<evidence type="ECO:0000313" key="8">
    <source>
        <dbReference type="EnsemblMetazoa" id="CapteP178519"/>
    </source>
</evidence>
<keyword evidence="3 5" id="KW-0378">Hydrolase</keyword>
<keyword evidence="5" id="KW-0460">Magnesium</keyword>
<comment type="cofactor">
    <cofactor evidence="5">
        <name>Mg(2+)</name>
        <dbReference type="ChEBI" id="CHEBI:18420"/>
    </cofactor>
</comment>
<dbReference type="GO" id="GO:0046081">
    <property type="term" value="P:dUTP catabolic process"/>
    <property type="evidence" value="ECO:0007669"/>
    <property type="project" value="UniProtKB-UniRule"/>
</dbReference>
<dbReference type="PANTHER" id="PTHR11241:SF0">
    <property type="entry name" value="DEOXYURIDINE 5'-TRIPHOSPHATE NUCLEOTIDOHYDROLASE"/>
    <property type="match status" value="1"/>
</dbReference>
<dbReference type="HOGENOM" id="CLU_068508_3_1_1"/>
<dbReference type="InterPro" id="IPR029054">
    <property type="entry name" value="dUTPase-like"/>
</dbReference>
<dbReference type="GO" id="GO:0000287">
    <property type="term" value="F:magnesium ion binding"/>
    <property type="evidence" value="ECO:0007669"/>
    <property type="project" value="UniProtKB-UniRule"/>
</dbReference>
<dbReference type="GO" id="GO:0004170">
    <property type="term" value="F:dUTP diphosphatase activity"/>
    <property type="evidence" value="ECO:0007669"/>
    <property type="project" value="UniProtKB-UniRule"/>
</dbReference>
<comment type="similarity">
    <text evidence="2 5">Belongs to the dUTPase family.</text>
</comment>
<evidence type="ECO:0000313" key="9">
    <source>
        <dbReference type="Proteomes" id="UP000014760"/>
    </source>
</evidence>
<dbReference type="AlphaFoldDB" id="R7UF30"/>
<evidence type="ECO:0000256" key="2">
    <source>
        <dbReference type="ARBA" id="ARBA00006581"/>
    </source>
</evidence>
<organism evidence="7">
    <name type="scientific">Capitella teleta</name>
    <name type="common">Polychaete worm</name>
    <dbReference type="NCBI Taxonomy" id="283909"/>
    <lineage>
        <taxon>Eukaryota</taxon>
        <taxon>Metazoa</taxon>
        <taxon>Spiralia</taxon>
        <taxon>Lophotrochozoa</taxon>
        <taxon>Annelida</taxon>
        <taxon>Polychaeta</taxon>
        <taxon>Sedentaria</taxon>
        <taxon>Scolecida</taxon>
        <taxon>Capitellidae</taxon>
        <taxon>Capitella</taxon>
    </lineage>
</organism>
<evidence type="ECO:0000256" key="4">
    <source>
        <dbReference type="ARBA" id="ARBA00023080"/>
    </source>
</evidence>
<dbReference type="EMBL" id="KB302197">
    <property type="protein sequence ID" value="ELU04579.1"/>
    <property type="molecule type" value="Genomic_DNA"/>
</dbReference>
<comment type="pathway">
    <text evidence="1 5">Pyrimidine metabolism; dUMP biosynthesis; dUMP from dCTP (dUTP route): step 2/2.</text>
</comment>
<dbReference type="PANTHER" id="PTHR11241">
    <property type="entry name" value="DEOXYURIDINE 5'-TRIPHOSPHATE NUCLEOTIDOHYDROLASE"/>
    <property type="match status" value="1"/>
</dbReference>
<dbReference type="InterPro" id="IPR036157">
    <property type="entry name" value="dUTPase-like_sf"/>
</dbReference>
<reference evidence="7 9" key="2">
    <citation type="journal article" date="2013" name="Nature">
        <title>Insights into bilaterian evolution from three spiralian genomes.</title>
        <authorList>
            <person name="Simakov O."/>
            <person name="Marletaz F."/>
            <person name="Cho S.J."/>
            <person name="Edsinger-Gonzales E."/>
            <person name="Havlak P."/>
            <person name="Hellsten U."/>
            <person name="Kuo D.H."/>
            <person name="Larsson T."/>
            <person name="Lv J."/>
            <person name="Arendt D."/>
            <person name="Savage R."/>
            <person name="Osoegawa K."/>
            <person name="de Jong P."/>
            <person name="Grimwood J."/>
            <person name="Chapman J.A."/>
            <person name="Shapiro H."/>
            <person name="Aerts A."/>
            <person name="Otillar R.P."/>
            <person name="Terry A.Y."/>
            <person name="Boore J.L."/>
            <person name="Grigoriev I.V."/>
            <person name="Lindberg D.R."/>
            <person name="Seaver E.C."/>
            <person name="Weisblat D.A."/>
            <person name="Putnam N.H."/>
            <person name="Rokhsar D.S."/>
        </authorList>
    </citation>
    <scope>NUCLEOTIDE SEQUENCE</scope>
    <source>
        <strain evidence="7 9">I ESC-2004</strain>
    </source>
</reference>
<keyword evidence="4 5" id="KW-0546">Nucleotide metabolism</keyword>
<dbReference type="OrthoDB" id="419889at2759"/>
<reference evidence="9" key="1">
    <citation type="submission" date="2012-12" db="EMBL/GenBank/DDBJ databases">
        <authorList>
            <person name="Hellsten U."/>
            <person name="Grimwood J."/>
            <person name="Chapman J.A."/>
            <person name="Shapiro H."/>
            <person name="Aerts A."/>
            <person name="Otillar R.P."/>
            <person name="Terry A.Y."/>
            <person name="Boore J.L."/>
            <person name="Simakov O."/>
            <person name="Marletaz F."/>
            <person name="Cho S.-J."/>
            <person name="Edsinger-Gonzales E."/>
            <person name="Havlak P."/>
            <person name="Kuo D.-H."/>
            <person name="Larsson T."/>
            <person name="Lv J."/>
            <person name="Arendt D."/>
            <person name="Savage R."/>
            <person name="Osoegawa K."/>
            <person name="de Jong P."/>
            <person name="Lindberg D.R."/>
            <person name="Seaver E.C."/>
            <person name="Weisblat D.A."/>
            <person name="Putnam N.H."/>
            <person name="Grigoriev I.V."/>
            <person name="Rokhsar D.S."/>
        </authorList>
    </citation>
    <scope>NUCLEOTIDE SEQUENCE</scope>
    <source>
        <strain evidence="9">I ESC-2004</strain>
    </source>
</reference>
<dbReference type="NCBIfam" id="TIGR00576">
    <property type="entry name" value="dut"/>
    <property type="match status" value="1"/>
</dbReference>
<name>R7UF30_CAPTE</name>